<protein>
    <recommendedName>
        <fullName evidence="4">DUF4876 domain-containing protein</fullName>
    </recommendedName>
</protein>
<sequence length="446" mass="47780">MMKKSLLPFLACLVIFLAACKKNALDEVQPVQATFQLSFDAATKDLGLSLTGTEITLTNKMDGTINKAKADKDGKVVFASITPGNYSAVASLTIKAADYTTLTGTYIVQDIVFNGSLETNVTASNGALAITLKSGTLGNWVIKQVYYGGSSTTNGAVFRDQFIEIFNNSNEVLYADSLYISMVHGKSTKVSGVDVTQPAFQSNGQFNWANSLNMKAANPNTDYVYLKTLYMIQGTGKTYPVQPGTSIIIAQNALNHKASYVGPTGTAYSVKDPSLTIDLSKADFEVYYGDIAGNTPYASDIDNPLVPNLKVLNTGYISDMVFNSNGYEAVVIFKTNTNPSLLLAYAEPEATAITSATKLYLQLPINLIIDGIDIAHTTTASRAAKRIPDAVDAGFTFTAGGSYSSQSVIRKTSTTAGGRRILKDTNNSTADFDYLTIADPTKTVFK</sequence>
<dbReference type="OrthoDB" id="1409865at2"/>
<evidence type="ECO:0008006" key="4">
    <source>
        <dbReference type="Google" id="ProtNLM"/>
    </source>
</evidence>
<keyword evidence="1" id="KW-0732">Signal</keyword>
<dbReference type="RefSeq" id="WP_057932782.1">
    <property type="nucleotide sequence ID" value="NZ_LMZQ01000008.1"/>
</dbReference>
<organism evidence="2 3">
    <name type="scientific">Pedobacter ginsenosidimutans</name>
    <dbReference type="NCBI Taxonomy" id="687842"/>
    <lineage>
        <taxon>Bacteria</taxon>
        <taxon>Pseudomonadati</taxon>
        <taxon>Bacteroidota</taxon>
        <taxon>Sphingobacteriia</taxon>
        <taxon>Sphingobacteriales</taxon>
        <taxon>Sphingobacteriaceae</taxon>
        <taxon>Pedobacter</taxon>
    </lineage>
</organism>
<dbReference type="AlphaFoldDB" id="A0A0T5VP56"/>
<reference evidence="2 3" key="1">
    <citation type="submission" date="2015-11" db="EMBL/GenBank/DDBJ databases">
        <title>Sequence of Pedobacter ginsenosidimutans.</title>
        <authorList>
            <person name="Carson E."/>
            <person name="Keyser V."/>
            <person name="Newman J."/>
            <person name="Miller J."/>
        </authorList>
    </citation>
    <scope>NUCLEOTIDE SEQUENCE [LARGE SCALE GENOMIC DNA]</scope>
    <source>
        <strain evidence="2 3">KACC 14530</strain>
    </source>
</reference>
<name>A0A0T5VP56_9SPHI</name>
<keyword evidence="3" id="KW-1185">Reference proteome</keyword>
<dbReference type="InterPro" id="IPR032627">
    <property type="entry name" value="DUF4876"/>
</dbReference>
<gene>
    <name evidence="2" type="ORF">ASU31_13250</name>
</gene>
<accession>A0A0T5VP56</accession>
<dbReference type="PROSITE" id="PS51257">
    <property type="entry name" value="PROKAR_LIPOPROTEIN"/>
    <property type="match status" value="1"/>
</dbReference>
<evidence type="ECO:0000313" key="2">
    <source>
        <dbReference type="EMBL" id="KRT15627.1"/>
    </source>
</evidence>
<dbReference type="Proteomes" id="UP000051950">
    <property type="component" value="Unassembled WGS sequence"/>
</dbReference>
<dbReference type="EMBL" id="LMZQ01000008">
    <property type="protein sequence ID" value="KRT15627.1"/>
    <property type="molecule type" value="Genomic_DNA"/>
</dbReference>
<feature type="chain" id="PRO_5006665524" description="DUF4876 domain-containing protein" evidence="1">
    <location>
        <begin position="25"/>
        <end position="446"/>
    </location>
</feature>
<comment type="caution">
    <text evidence="2">The sequence shown here is derived from an EMBL/GenBank/DDBJ whole genome shotgun (WGS) entry which is preliminary data.</text>
</comment>
<evidence type="ECO:0000256" key="1">
    <source>
        <dbReference type="SAM" id="SignalP"/>
    </source>
</evidence>
<dbReference type="Pfam" id="PF16215">
    <property type="entry name" value="DUF4876"/>
    <property type="match status" value="1"/>
</dbReference>
<feature type="signal peptide" evidence="1">
    <location>
        <begin position="1"/>
        <end position="24"/>
    </location>
</feature>
<proteinExistence type="predicted"/>
<evidence type="ECO:0000313" key="3">
    <source>
        <dbReference type="Proteomes" id="UP000051950"/>
    </source>
</evidence>
<dbReference type="STRING" id="687842.ASU31_13250"/>